<accession>A0ABV9C2Q3</accession>
<dbReference type="InterPro" id="IPR051550">
    <property type="entry name" value="SCF-Subunits/Alg-Epimerases"/>
</dbReference>
<evidence type="ECO:0000313" key="4">
    <source>
        <dbReference type="EMBL" id="MFC4527152.1"/>
    </source>
</evidence>
<dbReference type="Proteomes" id="UP001595961">
    <property type="component" value="Unassembled WGS sequence"/>
</dbReference>
<dbReference type="NCBIfam" id="TIGR04247">
    <property type="entry name" value="NosD_copper_fam"/>
    <property type="match status" value="1"/>
</dbReference>
<keyword evidence="2" id="KW-0732">Signal</keyword>
<name>A0ABV9C2Q3_9GAMM</name>
<dbReference type="SMART" id="SM00722">
    <property type="entry name" value="CASH"/>
    <property type="match status" value="2"/>
</dbReference>
<dbReference type="Pfam" id="PF05048">
    <property type="entry name" value="NosD"/>
    <property type="match status" value="1"/>
</dbReference>
<evidence type="ECO:0000259" key="3">
    <source>
        <dbReference type="SMART" id="SM00722"/>
    </source>
</evidence>
<dbReference type="EMBL" id="JBHSGA010000017">
    <property type="protein sequence ID" value="MFC4527152.1"/>
    <property type="molecule type" value="Genomic_DNA"/>
</dbReference>
<evidence type="ECO:0000256" key="2">
    <source>
        <dbReference type="SAM" id="SignalP"/>
    </source>
</evidence>
<feature type="signal peptide" evidence="2">
    <location>
        <begin position="1"/>
        <end position="19"/>
    </location>
</feature>
<dbReference type="SUPFAM" id="SSF51126">
    <property type="entry name" value="Pectin lyase-like"/>
    <property type="match status" value="1"/>
</dbReference>
<keyword evidence="1" id="KW-0677">Repeat</keyword>
<protein>
    <submittedName>
        <fullName evidence="4">Nitrous oxide reductase family maturation protein NosD</fullName>
    </submittedName>
</protein>
<reference evidence="5" key="1">
    <citation type="journal article" date="2019" name="Int. J. Syst. Evol. Microbiol.">
        <title>The Global Catalogue of Microorganisms (GCM) 10K type strain sequencing project: providing services to taxonomists for standard genome sequencing and annotation.</title>
        <authorList>
            <consortium name="The Broad Institute Genomics Platform"/>
            <consortium name="The Broad Institute Genome Sequencing Center for Infectious Disease"/>
            <person name="Wu L."/>
            <person name="Ma J."/>
        </authorList>
    </citation>
    <scope>NUCLEOTIDE SEQUENCE [LARGE SCALE GENOMIC DNA]</scope>
    <source>
        <strain evidence="5">CCM 4481</strain>
    </source>
</reference>
<feature type="domain" description="Carbohydrate-binding/sugar hydrolysis" evidence="3">
    <location>
        <begin position="37"/>
        <end position="185"/>
    </location>
</feature>
<sequence>MKRIFMLAVLGLALHPAQAATLRVHAGERIGAAVAQASPGDTVEIERGQYVENLRIDKPLTLLGLGRPTLSGGGQGDVIRVAAPDVRIEGLIVRDSGDDLAAQQAGIYIQPGSHRAVVRHCDFAHVLFGLWIEKSDQVTIEDNLITGMREKLSSQRGNGIELYNTEGASIERNHISFARDGIYVDVSHHARFVGNRIHDVRYGTHYMNSYHNLWEGNESFHNLGGLALMEVRDLVVRNNVAWGNAGHGIMLRTIQDSTIAGNVSAGNGVGLFVYDAEYVVLRGNLVIGNEVGVHLWAGSYNNEVDANDFIGNAEQVSYGATRDVHWGMREGNYWSNYLGWDGNADGYGDIPFEANELTDRLVSRYPFVKLLDSSPALQALGLAARQFPILRVATIIDAHPAMRPHHADWRMWLERSSR</sequence>
<dbReference type="InterPro" id="IPR011050">
    <property type="entry name" value="Pectin_lyase_fold/virulence"/>
</dbReference>
<dbReference type="InterPro" id="IPR012334">
    <property type="entry name" value="Pectin_lyas_fold"/>
</dbReference>
<gene>
    <name evidence="4" type="ORF">ACFO5W_10965</name>
</gene>
<dbReference type="InterPro" id="IPR007742">
    <property type="entry name" value="NosD_dom"/>
</dbReference>
<feature type="domain" description="Carbohydrate-binding/sugar hydrolysis" evidence="3">
    <location>
        <begin position="191"/>
        <end position="350"/>
    </location>
</feature>
<feature type="chain" id="PRO_5046124208" evidence="2">
    <location>
        <begin position="20"/>
        <end position="418"/>
    </location>
</feature>
<dbReference type="Gene3D" id="2.160.20.10">
    <property type="entry name" value="Single-stranded right-handed beta-helix, Pectin lyase-like"/>
    <property type="match status" value="2"/>
</dbReference>
<dbReference type="RefSeq" id="WP_266149072.1">
    <property type="nucleotide sequence ID" value="NZ_CP064028.1"/>
</dbReference>
<dbReference type="PANTHER" id="PTHR22990:SF15">
    <property type="entry name" value="F-BOX ONLY PROTEIN 10"/>
    <property type="match status" value="1"/>
</dbReference>
<proteinExistence type="predicted"/>
<keyword evidence="5" id="KW-1185">Reference proteome</keyword>
<comment type="caution">
    <text evidence="4">The sequence shown here is derived from an EMBL/GenBank/DDBJ whole genome shotgun (WGS) entry which is preliminary data.</text>
</comment>
<dbReference type="InterPro" id="IPR006626">
    <property type="entry name" value="PbH1"/>
</dbReference>
<evidence type="ECO:0000256" key="1">
    <source>
        <dbReference type="ARBA" id="ARBA00022737"/>
    </source>
</evidence>
<organism evidence="4 5">
    <name type="scientific">Dyella halodurans</name>
    <dbReference type="NCBI Taxonomy" id="1920171"/>
    <lineage>
        <taxon>Bacteria</taxon>
        <taxon>Pseudomonadati</taxon>
        <taxon>Pseudomonadota</taxon>
        <taxon>Gammaproteobacteria</taxon>
        <taxon>Lysobacterales</taxon>
        <taxon>Rhodanobacteraceae</taxon>
        <taxon>Dyella</taxon>
    </lineage>
</organism>
<dbReference type="PANTHER" id="PTHR22990">
    <property type="entry name" value="F-BOX ONLY PROTEIN"/>
    <property type="match status" value="1"/>
</dbReference>
<dbReference type="InterPro" id="IPR026464">
    <property type="entry name" value="NosD_copper_fam"/>
</dbReference>
<evidence type="ECO:0000313" key="5">
    <source>
        <dbReference type="Proteomes" id="UP001595961"/>
    </source>
</evidence>
<dbReference type="InterPro" id="IPR006633">
    <property type="entry name" value="Carb-bd_sugar_hydrolysis-dom"/>
</dbReference>
<dbReference type="SMART" id="SM00710">
    <property type="entry name" value="PbH1"/>
    <property type="match status" value="8"/>
</dbReference>